<keyword evidence="3" id="KW-1185">Reference proteome</keyword>
<dbReference type="Proteomes" id="UP000594638">
    <property type="component" value="Unassembled WGS sequence"/>
</dbReference>
<comment type="caution">
    <text evidence="2">The sequence shown here is derived from an EMBL/GenBank/DDBJ whole genome shotgun (WGS) entry which is preliminary data.</text>
</comment>
<sequence length="66" mass="7420">MDSASLPCTIEFATVCKALHCDICELKFLDGWILFGVFDYILGILLFWLIPDFSTFQGDLSTSCFS</sequence>
<protein>
    <submittedName>
        <fullName evidence="2">Uncharacterized protein</fullName>
    </submittedName>
</protein>
<organism evidence="2 3">
    <name type="scientific">Olea europaea subsp. europaea</name>
    <dbReference type="NCBI Taxonomy" id="158383"/>
    <lineage>
        <taxon>Eukaryota</taxon>
        <taxon>Viridiplantae</taxon>
        <taxon>Streptophyta</taxon>
        <taxon>Embryophyta</taxon>
        <taxon>Tracheophyta</taxon>
        <taxon>Spermatophyta</taxon>
        <taxon>Magnoliopsida</taxon>
        <taxon>eudicotyledons</taxon>
        <taxon>Gunneridae</taxon>
        <taxon>Pentapetalae</taxon>
        <taxon>asterids</taxon>
        <taxon>lamiids</taxon>
        <taxon>Lamiales</taxon>
        <taxon>Oleaceae</taxon>
        <taxon>Oleeae</taxon>
        <taxon>Olea</taxon>
    </lineage>
</organism>
<evidence type="ECO:0000256" key="1">
    <source>
        <dbReference type="SAM" id="Phobius"/>
    </source>
</evidence>
<feature type="transmembrane region" description="Helical" evidence="1">
    <location>
        <begin position="32"/>
        <end position="50"/>
    </location>
</feature>
<evidence type="ECO:0000313" key="2">
    <source>
        <dbReference type="EMBL" id="CAA3001616.1"/>
    </source>
</evidence>
<name>A0A8S0T958_OLEEU</name>
<gene>
    <name evidence="2" type="ORF">OLEA9_A042066</name>
</gene>
<evidence type="ECO:0000313" key="3">
    <source>
        <dbReference type="Proteomes" id="UP000594638"/>
    </source>
</evidence>
<accession>A0A8S0T958</accession>
<keyword evidence="1" id="KW-1133">Transmembrane helix</keyword>
<proteinExistence type="predicted"/>
<keyword evidence="1" id="KW-0812">Transmembrane</keyword>
<keyword evidence="1" id="KW-0472">Membrane</keyword>
<dbReference type="EMBL" id="CACTIH010005769">
    <property type="protein sequence ID" value="CAA3001616.1"/>
    <property type="molecule type" value="Genomic_DNA"/>
</dbReference>
<dbReference type="Gramene" id="OE9A042066T1">
    <property type="protein sequence ID" value="OE9A042066C1"/>
    <property type="gene ID" value="OE9A042066"/>
</dbReference>
<dbReference type="AlphaFoldDB" id="A0A8S0T958"/>
<reference evidence="2 3" key="1">
    <citation type="submission" date="2019-12" db="EMBL/GenBank/DDBJ databases">
        <authorList>
            <person name="Alioto T."/>
            <person name="Alioto T."/>
            <person name="Gomez Garrido J."/>
        </authorList>
    </citation>
    <scope>NUCLEOTIDE SEQUENCE [LARGE SCALE GENOMIC DNA]</scope>
</reference>